<proteinExistence type="predicted"/>
<name>A0A0D1ZFV2_9EURO</name>
<sequence length="1494" mass="170913">MAETSLTELWEKAIREYVDEYEKSTDQHLTESDLQGVPVNLQHTNGQSLETFLAALQVNKEQLSDLRNKKRKVVTAFRKCILPLHFILDAADNCIKSTPVAPISVLFFAVQHILSTCERVSKSFDEVEEVFQRVAAVTCCLGGYNDSSLVGSHQTVVVEVLSCLLKIVGAVQSKLATASRLREFRKSLFKNDETISQGLAELDRRVQDELSYVVRLNFAKTQKMSETTLSIHKEVLEIRQELLRSRADGEVLDVKTDLVEKLRNESWEALRNHHRMTADAIATTTGIWIQTDAMFAAWENGQGPLLWIFGRPGVGKTALAAATVEALKSKYSKYRGNHSVRATGYIYFREGQPKLQNLSNLFLAVAGQIAKQDQRFHQHVTQAIRTYPDILGQTASAESLWDRLFLSFDPPLEDHEEAGGLLYIIIDGLDEAKDESKRALLTCLRRLLASQPTGQTSHERVSIQVAVFARREIRKLLEIQGSVFEGNEKIINITEGQTKHDIRVYVRHQTKHIAAVRMIRKMAPEKSQAFESFIEHSIVTRSEGMFLWAKLVIDRIRDSPSTESVQHALYDAPSGLLDMIHLVFLRLNHEEEDRTRYLADLLAWVLCCRRPLTIAELHVCLIETVGESFITISDDLTERYSSLFDVVQRPSSDDTSRTATSTQVSKEESEDDLELSDSDDGAPATGYASVEPSWKQFSLKRVSVQANNGIFDEWHRSTVTFAHARIRDYLVQEGNPRTRKWDDCRVVPEIDQFKMQMVQTLLDLAMKPITQKYGVHLLKEYAAENCISHLLEIDLVGMPPSLCGRVGSRLASLCYDGKLFYNIQDGQWQTTIDTWLLDTRKTNVVRSLIAKGIDYLDTDYAEIRPWALQAVKSARVLLEPLMKECARLWLAKRAWDDMDWFNKCEGETWVLLAYEFLTQNGENVGPFSVLKGTRRVGRITRELIDQVAKSQNLEQDEYWFTGIAWTTMQGEDARHSRKAIEYFEKAVSLADDRTRRLYGVAKPVAWVAYEGLSRCYGDNLLQSQPALEAMRNAIEALPPFCLKYGVDYYFKARAAYWQLKLDRDYQVASRIGREAYERSQDYMFGTKSPSDHVIMDSVKVYIEILSWMQDFDSISTVIRDLSTRQTLLPGCSLLNCFLRYNKFTDHEFRRLTNFIAMVLYQRRDPELENLLQDNFKKVAYVDTSGKPFWNDLRLAIRSANFLLRHFKDVNSATKIHKSILSAIDSNDETYRQRMRPIRDQAAAFLSFRHFNEAIDAKVAKKGLRAQAIDNLRHLAMNETRQYRASYSALLYGVWLRDHQPKSKRPEPKPPKPWRPAFEPSVTEAINKLYDDDTWNDDDAYTQLGEALMMANDLDNAATAFGIALMQALEPVVPHQGTGFDSIPENAEELAYLKCAISSQIRRCDGICDPSKDDFKELWCCRFCEKTWLCGDCVLLLKKQDNEADRYVVCSSDHEHLQAYPLSERAKDIVNALRHNDSSKHHQWLQTLLGDWKTN</sequence>
<dbReference type="PANTHER" id="PTHR10039">
    <property type="entry name" value="AMELOGENIN"/>
    <property type="match status" value="1"/>
</dbReference>
<feature type="domain" description="Nephrocystin 3-like N-terminal" evidence="4">
    <location>
        <begin position="285"/>
        <end position="452"/>
    </location>
</feature>
<dbReference type="InterPro" id="IPR056884">
    <property type="entry name" value="NPHP3-like_N"/>
</dbReference>
<evidence type="ECO:0000259" key="4">
    <source>
        <dbReference type="Pfam" id="PF24883"/>
    </source>
</evidence>
<gene>
    <name evidence="5" type="ORF">PV08_09140</name>
</gene>
<dbReference type="GeneID" id="27336223"/>
<dbReference type="OrthoDB" id="194358at2759"/>
<dbReference type="EMBL" id="KN847498">
    <property type="protein sequence ID" value="KIW11867.1"/>
    <property type="molecule type" value="Genomic_DNA"/>
</dbReference>
<feature type="domain" description="Fungal STAND N-terminal Goodbye" evidence="3">
    <location>
        <begin position="18"/>
        <end position="138"/>
    </location>
</feature>
<evidence type="ECO:0000259" key="3">
    <source>
        <dbReference type="Pfam" id="PF17109"/>
    </source>
</evidence>
<dbReference type="PANTHER" id="PTHR10039:SF17">
    <property type="entry name" value="FUNGAL STAND N-TERMINAL GOODBYE DOMAIN-CONTAINING PROTEIN-RELATED"/>
    <property type="match status" value="1"/>
</dbReference>
<evidence type="ECO:0008006" key="7">
    <source>
        <dbReference type="Google" id="ProtNLM"/>
    </source>
</evidence>
<evidence type="ECO:0000256" key="2">
    <source>
        <dbReference type="SAM" id="MobiDB-lite"/>
    </source>
</evidence>
<dbReference type="InterPro" id="IPR031350">
    <property type="entry name" value="Goodbye_dom"/>
</dbReference>
<dbReference type="RefSeq" id="XP_016232083.1">
    <property type="nucleotide sequence ID" value="XM_016383460.1"/>
</dbReference>
<evidence type="ECO:0000256" key="1">
    <source>
        <dbReference type="ARBA" id="ARBA00022737"/>
    </source>
</evidence>
<keyword evidence="6" id="KW-1185">Reference proteome</keyword>
<evidence type="ECO:0000313" key="6">
    <source>
        <dbReference type="Proteomes" id="UP000053328"/>
    </source>
</evidence>
<dbReference type="Gene3D" id="3.40.50.300">
    <property type="entry name" value="P-loop containing nucleotide triphosphate hydrolases"/>
    <property type="match status" value="1"/>
</dbReference>
<feature type="region of interest" description="Disordered" evidence="2">
    <location>
        <begin position="649"/>
        <end position="687"/>
    </location>
</feature>
<protein>
    <recommendedName>
        <fullName evidence="7">Fungal STAND N-terminal Goodbye domain-containing protein</fullName>
    </recommendedName>
</protein>
<keyword evidence="1" id="KW-0677">Repeat</keyword>
<dbReference type="Pfam" id="PF24883">
    <property type="entry name" value="NPHP3_N"/>
    <property type="match status" value="1"/>
</dbReference>
<dbReference type="HOGENOM" id="CLU_001466_4_0_1"/>
<evidence type="ECO:0000313" key="5">
    <source>
        <dbReference type="EMBL" id="KIW11867.1"/>
    </source>
</evidence>
<organism evidence="5 6">
    <name type="scientific">Exophiala spinifera</name>
    <dbReference type="NCBI Taxonomy" id="91928"/>
    <lineage>
        <taxon>Eukaryota</taxon>
        <taxon>Fungi</taxon>
        <taxon>Dikarya</taxon>
        <taxon>Ascomycota</taxon>
        <taxon>Pezizomycotina</taxon>
        <taxon>Eurotiomycetes</taxon>
        <taxon>Chaetothyriomycetidae</taxon>
        <taxon>Chaetothyriales</taxon>
        <taxon>Herpotrichiellaceae</taxon>
        <taxon>Exophiala</taxon>
    </lineage>
</organism>
<accession>A0A0D1ZFV2</accession>
<dbReference type="VEuPathDB" id="FungiDB:PV08_09140"/>
<dbReference type="Proteomes" id="UP000053328">
    <property type="component" value="Unassembled WGS sequence"/>
</dbReference>
<dbReference type="InterPro" id="IPR027417">
    <property type="entry name" value="P-loop_NTPase"/>
</dbReference>
<feature type="compositionally biased region" description="Acidic residues" evidence="2">
    <location>
        <begin position="668"/>
        <end position="680"/>
    </location>
</feature>
<dbReference type="SUPFAM" id="SSF52540">
    <property type="entry name" value="P-loop containing nucleoside triphosphate hydrolases"/>
    <property type="match status" value="1"/>
</dbReference>
<dbReference type="Pfam" id="PF17109">
    <property type="entry name" value="Goodbye"/>
    <property type="match status" value="1"/>
</dbReference>
<reference evidence="5 6" key="1">
    <citation type="submission" date="2015-01" db="EMBL/GenBank/DDBJ databases">
        <title>The Genome Sequence of Exophiala spinifera CBS89968.</title>
        <authorList>
            <consortium name="The Broad Institute Genomics Platform"/>
            <person name="Cuomo C."/>
            <person name="de Hoog S."/>
            <person name="Gorbushina A."/>
            <person name="Stielow B."/>
            <person name="Teixiera M."/>
            <person name="Abouelleil A."/>
            <person name="Chapman S.B."/>
            <person name="Priest M."/>
            <person name="Young S.K."/>
            <person name="Wortman J."/>
            <person name="Nusbaum C."/>
            <person name="Birren B."/>
        </authorList>
    </citation>
    <scope>NUCLEOTIDE SEQUENCE [LARGE SCALE GENOMIC DNA]</scope>
    <source>
        <strain evidence="5 6">CBS 89968</strain>
    </source>
</reference>